<dbReference type="Pfam" id="PF04960">
    <property type="entry name" value="Glutaminase"/>
    <property type="match status" value="1"/>
</dbReference>
<comment type="similarity">
    <text evidence="1 7">Belongs to the glutaminase family.</text>
</comment>
<evidence type="ECO:0000256" key="3">
    <source>
        <dbReference type="ARBA" id="ARBA00012918"/>
    </source>
</evidence>
<dbReference type="InterPro" id="IPR012338">
    <property type="entry name" value="Beta-lactam/transpept-like"/>
</dbReference>
<dbReference type="HAMAP" id="MF_00313">
    <property type="entry name" value="Glutaminase"/>
    <property type="match status" value="1"/>
</dbReference>
<dbReference type="EC" id="3.5.1.2" evidence="3 7"/>
<feature type="region of interest" description="Disordered" evidence="8">
    <location>
        <begin position="640"/>
        <end position="668"/>
    </location>
</feature>
<dbReference type="PROSITE" id="PS50042">
    <property type="entry name" value="CNMP_BINDING_3"/>
    <property type="match status" value="1"/>
</dbReference>
<keyword evidence="12" id="KW-1185">Reference proteome</keyword>
<feature type="binding site" evidence="7">
    <location>
        <position position="284"/>
    </location>
    <ligand>
        <name>substrate</name>
    </ligand>
</feature>
<evidence type="ECO:0000259" key="10">
    <source>
        <dbReference type="PROSITE" id="PS50801"/>
    </source>
</evidence>
<evidence type="ECO:0000259" key="9">
    <source>
        <dbReference type="PROSITE" id="PS50042"/>
    </source>
</evidence>
<dbReference type="SUPFAM" id="SSF56601">
    <property type="entry name" value="beta-lactamase/transpeptidase-like"/>
    <property type="match status" value="1"/>
</dbReference>
<keyword evidence="4 7" id="KW-0378">Hydrolase</keyword>
<gene>
    <name evidence="7 11" type="primary">glsA</name>
    <name evidence="11" type="ORF">GTW58_10565</name>
</gene>
<dbReference type="Gene3D" id="3.40.710.10">
    <property type="entry name" value="DD-peptidase/beta-lactamase superfamily"/>
    <property type="match status" value="1"/>
</dbReference>
<dbReference type="Gene3D" id="3.30.750.24">
    <property type="entry name" value="STAS domain"/>
    <property type="match status" value="1"/>
</dbReference>
<dbReference type="InterPro" id="IPR015868">
    <property type="entry name" value="Glutaminase"/>
</dbReference>
<proteinExistence type="inferred from homology"/>
<dbReference type="InterPro" id="IPR000595">
    <property type="entry name" value="cNMP-bd_dom"/>
</dbReference>
<feature type="binding site" evidence="7">
    <location>
        <position position="190"/>
    </location>
    <ligand>
        <name>substrate</name>
    </ligand>
</feature>
<evidence type="ECO:0000256" key="5">
    <source>
        <dbReference type="ARBA" id="ARBA00049534"/>
    </source>
</evidence>
<dbReference type="AlphaFoldDB" id="A0A846TXK1"/>
<comment type="caution">
    <text evidence="11">The sequence shown here is derived from an EMBL/GenBank/DDBJ whole genome shotgun (WGS) entry which is preliminary data.</text>
</comment>
<dbReference type="InterPro" id="IPR014710">
    <property type="entry name" value="RmlC-like_jellyroll"/>
</dbReference>
<evidence type="ECO:0000256" key="2">
    <source>
        <dbReference type="ARBA" id="ARBA00011881"/>
    </source>
</evidence>
<dbReference type="Proteomes" id="UP000521379">
    <property type="component" value="Unassembled WGS sequence"/>
</dbReference>
<feature type="binding site" evidence="7">
    <location>
        <position position="266"/>
    </location>
    <ligand>
        <name>substrate</name>
    </ligand>
</feature>
<evidence type="ECO:0000256" key="7">
    <source>
        <dbReference type="HAMAP-Rule" id="MF_00313"/>
    </source>
</evidence>
<evidence type="ECO:0000313" key="12">
    <source>
        <dbReference type="Proteomes" id="UP000521379"/>
    </source>
</evidence>
<dbReference type="SUPFAM" id="SSF52091">
    <property type="entry name" value="SpoIIaa-like"/>
    <property type="match status" value="1"/>
</dbReference>
<dbReference type="NCBIfam" id="TIGR03814">
    <property type="entry name" value="Gln_ase"/>
    <property type="match status" value="1"/>
</dbReference>
<evidence type="ECO:0000313" key="11">
    <source>
        <dbReference type="EMBL" id="NKE10364.1"/>
    </source>
</evidence>
<organism evidence="11 12">
    <name type="scientific">Kocuria subflava</name>
    <dbReference type="NCBI Taxonomy" id="1736139"/>
    <lineage>
        <taxon>Bacteria</taxon>
        <taxon>Bacillati</taxon>
        <taxon>Actinomycetota</taxon>
        <taxon>Actinomycetes</taxon>
        <taxon>Micrococcales</taxon>
        <taxon>Micrococcaceae</taxon>
        <taxon>Kocuria</taxon>
    </lineage>
</organism>
<feature type="domain" description="STAS" evidence="10">
    <location>
        <begin position="369"/>
        <end position="436"/>
    </location>
</feature>
<dbReference type="InterPro" id="IPR002645">
    <property type="entry name" value="STAS_dom"/>
</dbReference>
<feature type="binding site" evidence="7">
    <location>
        <position position="139"/>
    </location>
    <ligand>
        <name>substrate</name>
    </ligand>
</feature>
<dbReference type="InterPro" id="IPR018490">
    <property type="entry name" value="cNMP-bd_dom_sf"/>
</dbReference>
<dbReference type="Gene3D" id="2.60.120.10">
    <property type="entry name" value="Jelly Rolls"/>
    <property type="match status" value="1"/>
</dbReference>
<comment type="catalytic activity">
    <reaction evidence="5 7">
        <text>L-glutamine + H2O = L-glutamate + NH4(+)</text>
        <dbReference type="Rhea" id="RHEA:15889"/>
        <dbReference type="ChEBI" id="CHEBI:15377"/>
        <dbReference type="ChEBI" id="CHEBI:28938"/>
        <dbReference type="ChEBI" id="CHEBI:29985"/>
        <dbReference type="ChEBI" id="CHEBI:58359"/>
        <dbReference type="EC" id="3.5.1.2"/>
    </reaction>
</comment>
<evidence type="ECO:0000256" key="1">
    <source>
        <dbReference type="ARBA" id="ARBA00011076"/>
    </source>
</evidence>
<protein>
    <recommendedName>
        <fullName evidence="6 7">Glutaminase</fullName>
        <ecNumber evidence="3 7">3.5.1.2</ecNumber>
    </recommendedName>
</protein>
<dbReference type="InterPro" id="IPR036513">
    <property type="entry name" value="STAS_dom_sf"/>
</dbReference>
<accession>A0A846TXK1</accession>
<dbReference type="SUPFAM" id="SSF51206">
    <property type="entry name" value="cAMP-binding domain-like"/>
    <property type="match status" value="1"/>
</dbReference>
<reference evidence="11 12" key="1">
    <citation type="submission" date="2020-02" db="EMBL/GenBank/DDBJ databases">
        <authorList>
            <person name="Sun Q."/>
        </authorList>
    </citation>
    <scope>NUCLEOTIDE SEQUENCE [LARGE SCALE GENOMIC DNA]</scope>
    <source>
        <strain evidence="11 12">YIM 13062</strain>
    </source>
</reference>
<dbReference type="GO" id="GO:0006543">
    <property type="term" value="P:L-glutamine catabolic process"/>
    <property type="evidence" value="ECO:0007669"/>
    <property type="project" value="TreeGrafter"/>
</dbReference>
<dbReference type="PANTHER" id="PTHR12544">
    <property type="entry name" value="GLUTAMINASE"/>
    <property type="match status" value="1"/>
</dbReference>
<feature type="region of interest" description="Disordered" evidence="8">
    <location>
        <begin position="1"/>
        <end position="23"/>
    </location>
</feature>
<sequence length="668" mass="72555">MTAPSMHTATAPPHTPDHPTVTDVLGPSPLDNALQNILEALQNINDGEVNDSILALAEADRNDFGIVIATADGHVYEAGDSRKCFSIQSISKTFTYAMALEDHTFDHVDSKIDVEPSGDAFNEISIDPQTKVPANPMINAGAIAATWLVKDGQDQTRRERILETYSRCAGRELDLDIDMQKQEHDAGDRNRALGWLLASAGVIEGDPTDALEDYFAQCCVMVDTKDLALMGATLASGGVNPRTGERVFRADTVERVLSVMNSCGMYDDAGDWFVRVGLPAKSGVGGGIIAVVPGQLAVATFSPALNEHGTSVRGKAACEHISQSMDLHFARGPRPTRSTVRAITSLAQSPSLMRRDEHSRDVLSQACRDIAVIEIQGDLMFPGVEDTMRTMRRVAVDADAVVVDFSMTDEIAAFTLRMLAAAARNIRENGREVYFITGESWEYDWGDLPVFSTRDEALIHVEDAVLEEQQDAKVGQELSDEEVLIDSDLLRRTGKDMARRIWKYSHAVTVPAGEYLPEDEAVAGSVHLVVQGTAQIVAESPDGGARPIRGLRPGTVFGDPRGAQEERAEAADHEHEEESDTSPVMRLQADTEIKLHTLDPDSQARLEAKDPQAALALWKALAWVEAEDVVASLHEALGWEPGDHWHQNQDLAADGEGQRDGAEVEAGS</sequence>
<evidence type="ECO:0000256" key="8">
    <source>
        <dbReference type="SAM" id="MobiDB-lite"/>
    </source>
</evidence>
<comment type="subunit">
    <text evidence="2 7">Homotetramer.</text>
</comment>
<feature type="domain" description="Cyclic nucleotide-binding" evidence="9">
    <location>
        <begin position="489"/>
        <end position="559"/>
    </location>
</feature>
<evidence type="ECO:0000256" key="4">
    <source>
        <dbReference type="ARBA" id="ARBA00022801"/>
    </source>
</evidence>
<dbReference type="GO" id="GO:0006537">
    <property type="term" value="P:glutamate biosynthetic process"/>
    <property type="evidence" value="ECO:0007669"/>
    <property type="project" value="TreeGrafter"/>
</dbReference>
<dbReference type="PANTHER" id="PTHR12544:SF29">
    <property type="entry name" value="GLUTAMINASE"/>
    <property type="match status" value="1"/>
</dbReference>
<name>A0A846TXK1_9MICC</name>
<keyword evidence="7" id="KW-0007">Acetylation</keyword>
<dbReference type="FunFam" id="3.40.710.10:FF:000005">
    <property type="entry name" value="Glutaminase"/>
    <property type="match status" value="1"/>
</dbReference>
<dbReference type="EMBL" id="JAAVUN010000022">
    <property type="protein sequence ID" value="NKE10364.1"/>
    <property type="molecule type" value="Genomic_DNA"/>
</dbReference>
<feature type="binding site" evidence="7">
    <location>
        <position position="214"/>
    </location>
    <ligand>
        <name>substrate</name>
    </ligand>
</feature>
<evidence type="ECO:0000256" key="6">
    <source>
        <dbReference type="ARBA" id="ARBA00070405"/>
    </source>
</evidence>
<dbReference type="PROSITE" id="PS50801">
    <property type="entry name" value="STAS"/>
    <property type="match status" value="1"/>
</dbReference>
<feature type="region of interest" description="Disordered" evidence="8">
    <location>
        <begin position="540"/>
        <end position="585"/>
    </location>
</feature>
<feature type="binding site" evidence="7">
    <location>
        <position position="183"/>
    </location>
    <ligand>
        <name>substrate</name>
    </ligand>
</feature>
<feature type="compositionally biased region" description="Basic and acidic residues" evidence="8">
    <location>
        <begin position="562"/>
        <end position="576"/>
    </location>
</feature>
<dbReference type="RefSeq" id="WP_119933411.1">
    <property type="nucleotide sequence ID" value="NZ_JAAVUN010000022.1"/>
</dbReference>
<feature type="binding site" evidence="7">
    <location>
        <position position="89"/>
    </location>
    <ligand>
        <name>substrate</name>
    </ligand>
</feature>
<dbReference type="GO" id="GO:0004359">
    <property type="term" value="F:glutaminase activity"/>
    <property type="evidence" value="ECO:0007669"/>
    <property type="project" value="UniProtKB-UniRule"/>
</dbReference>